<dbReference type="CDD" id="cd03426">
    <property type="entry name" value="NUDIX_CoAse_Nudt7"/>
    <property type="match status" value="1"/>
</dbReference>
<dbReference type="Pfam" id="PF00293">
    <property type="entry name" value="NUDIX"/>
    <property type="match status" value="1"/>
</dbReference>
<dbReference type="Proteomes" id="UP001242368">
    <property type="component" value="Unassembled WGS sequence"/>
</dbReference>
<evidence type="ECO:0000313" key="8">
    <source>
        <dbReference type="EMBL" id="MDN3707565.1"/>
    </source>
</evidence>
<feature type="domain" description="Nudix hydrolase" evidence="7">
    <location>
        <begin position="47"/>
        <end position="180"/>
    </location>
</feature>
<keyword evidence="3" id="KW-0479">Metal-binding</keyword>
<keyword evidence="5" id="KW-0460">Magnesium</keyword>
<protein>
    <submittedName>
        <fullName evidence="8">CoA pyrophosphatase</fullName>
        <ecNumber evidence="8">3.6.1.55</ecNumber>
    </submittedName>
</protein>
<dbReference type="Gene3D" id="3.90.79.10">
    <property type="entry name" value="Nucleoside Triphosphate Pyrophosphohydrolase"/>
    <property type="match status" value="1"/>
</dbReference>
<evidence type="ECO:0000256" key="5">
    <source>
        <dbReference type="ARBA" id="ARBA00022842"/>
    </source>
</evidence>
<keyword evidence="9" id="KW-1185">Reference proteome</keyword>
<dbReference type="RefSeq" id="WP_290363538.1">
    <property type="nucleotide sequence ID" value="NZ_JAUFQU010000001.1"/>
</dbReference>
<sequence length="215" mass="24583">MQFNTFLNLIPKIKQIPLMASEAHLKMAPLERIKYYDKDYDFSVHNPRESAVLSLFYPKQDETHLLLIVRATYPGIHSSQIAFPGGKREVEDFDLMATALRETNEEVGIQPNEIEVVRKFSDLYIPPSNFLVSPYMGVHHQEIEIHIDPREVASYIEVPLKELLNDALISDIKMSTSYANEIMVPAFVIEDHVVWGATAMILSEIKDTINNVLIK</sequence>
<comment type="cofactor">
    <cofactor evidence="1">
        <name>Mn(2+)</name>
        <dbReference type="ChEBI" id="CHEBI:29035"/>
    </cofactor>
</comment>
<dbReference type="EC" id="3.6.1.55" evidence="8"/>
<dbReference type="EMBL" id="JAUFQU010000001">
    <property type="protein sequence ID" value="MDN3707565.1"/>
    <property type="molecule type" value="Genomic_DNA"/>
</dbReference>
<comment type="caution">
    <text evidence="8">The sequence shown here is derived from an EMBL/GenBank/DDBJ whole genome shotgun (WGS) entry which is preliminary data.</text>
</comment>
<keyword evidence="6" id="KW-0464">Manganese</keyword>
<evidence type="ECO:0000259" key="7">
    <source>
        <dbReference type="PROSITE" id="PS51462"/>
    </source>
</evidence>
<organism evidence="8 9">
    <name type="scientific">Paenimyroides ceti</name>
    <dbReference type="NCBI Taxonomy" id="395087"/>
    <lineage>
        <taxon>Bacteria</taxon>
        <taxon>Pseudomonadati</taxon>
        <taxon>Bacteroidota</taxon>
        <taxon>Flavobacteriia</taxon>
        <taxon>Flavobacteriales</taxon>
        <taxon>Flavobacteriaceae</taxon>
        <taxon>Paenimyroides</taxon>
    </lineage>
</organism>
<evidence type="ECO:0000256" key="1">
    <source>
        <dbReference type="ARBA" id="ARBA00001936"/>
    </source>
</evidence>
<comment type="cofactor">
    <cofactor evidence="2">
        <name>Mg(2+)</name>
        <dbReference type="ChEBI" id="CHEBI:18420"/>
    </cofactor>
</comment>
<gene>
    <name evidence="8" type="ORF">QW060_10515</name>
</gene>
<dbReference type="PANTHER" id="PTHR12992:SF11">
    <property type="entry name" value="MITOCHONDRIAL COENZYME A DIPHOSPHATASE NUDT8"/>
    <property type="match status" value="1"/>
</dbReference>
<dbReference type="InterPro" id="IPR045121">
    <property type="entry name" value="CoAse"/>
</dbReference>
<dbReference type="GO" id="GO:0035539">
    <property type="term" value="F:8-oxo-7,8-dihydrodeoxyguanosine triphosphate pyrophosphatase activity"/>
    <property type="evidence" value="ECO:0007669"/>
    <property type="project" value="UniProtKB-EC"/>
</dbReference>
<evidence type="ECO:0000256" key="6">
    <source>
        <dbReference type="ARBA" id="ARBA00023211"/>
    </source>
</evidence>
<reference evidence="9" key="1">
    <citation type="journal article" date="2019" name="Int. J. Syst. Evol. Microbiol.">
        <title>The Global Catalogue of Microorganisms (GCM) 10K type strain sequencing project: providing services to taxonomists for standard genome sequencing and annotation.</title>
        <authorList>
            <consortium name="The Broad Institute Genomics Platform"/>
            <consortium name="The Broad Institute Genome Sequencing Center for Infectious Disease"/>
            <person name="Wu L."/>
            <person name="Ma J."/>
        </authorList>
    </citation>
    <scope>NUCLEOTIDE SEQUENCE [LARGE SCALE GENOMIC DNA]</scope>
    <source>
        <strain evidence="9">CECT 7184</strain>
    </source>
</reference>
<accession>A0ABT8CTK7</accession>
<dbReference type="PANTHER" id="PTHR12992">
    <property type="entry name" value="NUDIX HYDROLASE"/>
    <property type="match status" value="1"/>
</dbReference>
<evidence type="ECO:0000256" key="2">
    <source>
        <dbReference type="ARBA" id="ARBA00001946"/>
    </source>
</evidence>
<dbReference type="InterPro" id="IPR015797">
    <property type="entry name" value="NUDIX_hydrolase-like_dom_sf"/>
</dbReference>
<evidence type="ECO:0000313" key="9">
    <source>
        <dbReference type="Proteomes" id="UP001242368"/>
    </source>
</evidence>
<evidence type="ECO:0000256" key="3">
    <source>
        <dbReference type="ARBA" id="ARBA00022723"/>
    </source>
</evidence>
<dbReference type="InterPro" id="IPR000086">
    <property type="entry name" value="NUDIX_hydrolase_dom"/>
</dbReference>
<dbReference type="SUPFAM" id="SSF55811">
    <property type="entry name" value="Nudix"/>
    <property type="match status" value="1"/>
</dbReference>
<keyword evidence="4 8" id="KW-0378">Hydrolase</keyword>
<evidence type="ECO:0000256" key="4">
    <source>
        <dbReference type="ARBA" id="ARBA00022801"/>
    </source>
</evidence>
<proteinExistence type="predicted"/>
<dbReference type="PROSITE" id="PS51462">
    <property type="entry name" value="NUDIX"/>
    <property type="match status" value="1"/>
</dbReference>
<name>A0ABT8CTK7_9FLAO</name>